<evidence type="ECO:0000313" key="1">
    <source>
        <dbReference type="EMBL" id="TWH76896.1"/>
    </source>
</evidence>
<accession>A0A562J133</accession>
<evidence type="ECO:0000313" key="2">
    <source>
        <dbReference type="Proteomes" id="UP000319627"/>
    </source>
</evidence>
<organism evidence="1 2">
    <name type="scientific">Azomonas agilis</name>
    <dbReference type="NCBI Taxonomy" id="116849"/>
    <lineage>
        <taxon>Bacteria</taxon>
        <taxon>Pseudomonadati</taxon>
        <taxon>Pseudomonadota</taxon>
        <taxon>Gammaproteobacteria</taxon>
        <taxon>Pseudomonadales</taxon>
        <taxon>Pseudomonadaceae</taxon>
        <taxon>Azomonas</taxon>
    </lineage>
</organism>
<sequence length="97" mass="10222">MSIPNWNDLLVFPSRTDSPDKLKQVAQASNQYATTLGFGIAAIGTLLAHTAQAGELSEDTALSIGWLLDSLGDLSAKLADTQQEAGYLLSQTTPTEG</sequence>
<proteinExistence type="predicted"/>
<protein>
    <submittedName>
        <fullName evidence="1">Uncharacterized protein</fullName>
    </submittedName>
</protein>
<reference evidence="1 2" key="1">
    <citation type="submission" date="2019-07" db="EMBL/GenBank/DDBJ databases">
        <title>Genomic Encyclopedia of Type Strains, Phase I: the one thousand microbial genomes (KMG-I) project.</title>
        <authorList>
            <person name="Kyrpides N."/>
        </authorList>
    </citation>
    <scope>NUCLEOTIDE SEQUENCE [LARGE SCALE GENOMIC DNA]</scope>
    <source>
        <strain evidence="1 2">DSM 375</strain>
    </source>
</reference>
<keyword evidence="2" id="KW-1185">Reference proteome</keyword>
<comment type="caution">
    <text evidence="1">The sequence shown here is derived from an EMBL/GenBank/DDBJ whole genome shotgun (WGS) entry which is preliminary data.</text>
</comment>
<dbReference type="Proteomes" id="UP000319627">
    <property type="component" value="Unassembled WGS sequence"/>
</dbReference>
<dbReference type="EMBL" id="VLKG01000002">
    <property type="protein sequence ID" value="TWH76896.1"/>
    <property type="molecule type" value="Genomic_DNA"/>
</dbReference>
<name>A0A562J133_9GAMM</name>
<dbReference type="AlphaFoldDB" id="A0A562J133"/>
<dbReference type="RefSeq" id="WP_144570659.1">
    <property type="nucleotide sequence ID" value="NZ_VLKG01000002.1"/>
</dbReference>
<dbReference type="OrthoDB" id="6895866at2"/>
<gene>
    <name evidence="1" type="ORF">LX59_00942</name>
</gene>